<dbReference type="InterPro" id="IPR045507">
    <property type="entry name" value="DUF6483"/>
</dbReference>
<dbReference type="RefSeq" id="WP_002698187.1">
    <property type="nucleotide sequence ID" value="NZ_AAWS01000016.1"/>
</dbReference>
<name>A1ZMR7_MICM2</name>
<dbReference type="OrthoDB" id="157116at2"/>
<comment type="caution">
    <text evidence="1">The sequence shown here is derived from an EMBL/GenBank/DDBJ whole genome shotgun (WGS) entry which is preliminary data.</text>
</comment>
<gene>
    <name evidence="1" type="ORF">M23134_04010</name>
</gene>
<protein>
    <submittedName>
        <fullName evidence="1">Uncharacterized protein</fullName>
    </submittedName>
</protein>
<proteinExistence type="predicted"/>
<sequence>MIRRDYILKLIDQLVMALKKIRGLKDREFYEEALELIAEKKEAFLKIDATYLDQLSVEDLQVLLDNDIDRGKELWTFGVDLLFEEASIYDLLDNEPQVFRAYHQALTILTHLIKKYREVNINLFDKLAVAVAYLRDFRLPWQSYEKIIDYYKATQQFAHAEDMLFQMATTHIDQATALLQLGQMFYAELLAMDDQVLNTGKLPRSEVESGLKAFKQKIGGF</sequence>
<dbReference type="AlphaFoldDB" id="A1ZMR7"/>
<evidence type="ECO:0000313" key="1">
    <source>
        <dbReference type="EMBL" id="EAY28447.1"/>
    </source>
</evidence>
<organism evidence="1 2">
    <name type="scientific">Microscilla marina ATCC 23134</name>
    <dbReference type="NCBI Taxonomy" id="313606"/>
    <lineage>
        <taxon>Bacteria</taxon>
        <taxon>Pseudomonadati</taxon>
        <taxon>Bacteroidota</taxon>
        <taxon>Cytophagia</taxon>
        <taxon>Cytophagales</taxon>
        <taxon>Microscillaceae</taxon>
        <taxon>Microscilla</taxon>
    </lineage>
</organism>
<keyword evidence="2" id="KW-1185">Reference proteome</keyword>
<dbReference type="Pfam" id="PF20092">
    <property type="entry name" value="DUF6483"/>
    <property type="match status" value="1"/>
</dbReference>
<evidence type="ECO:0000313" key="2">
    <source>
        <dbReference type="Proteomes" id="UP000004095"/>
    </source>
</evidence>
<dbReference type="Proteomes" id="UP000004095">
    <property type="component" value="Unassembled WGS sequence"/>
</dbReference>
<reference evidence="1 2" key="1">
    <citation type="submission" date="2007-01" db="EMBL/GenBank/DDBJ databases">
        <authorList>
            <person name="Haygood M."/>
            <person name="Podell S."/>
            <person name="Anderson C."/>
            <person name="Hopkinson B."/>
            <person name="Roe K."/>
            <person name="Barbeau K."/>
            <person name="Gaasterland T."/>
            <person name="Ferriera S."/>
            <person name="Johnson J."/>
            <person name="Kravitz S."/>
            <person name="Beeson K."/>
            <person name="Sutton G."/>
            <person name="Rogers Y.-H."/>
            <person name="Friedman R."/>
            <person name="Frazier M."/>
            <person name="Venter J.C."/>
        </authorList>
    </citation>
    <scope>NUCLEOTIDE SEQUENCE [LARGE SCALE GENOMIC DNA]</scope>
    <source>
        <strain evidence="1 2">ATCC 23134</strain>
    </source>
</reference>
<accession>A1ZMR7</accession>
<dbReference type="EMBL" id="AAWS01000016">
    <property type="protein sequence ID" value="EAY28447.1"/>
    <property type="molecule type" value="Genomic_DNA"/>
</dbReference>